<accession>A0A939FU06</accession>
<comment type="caution">
    <text evidence="2">The sequence shown here is derived from an EMBL/GenBank/DDBJ whole genome shotgun (WGS) entry which is preliminary data.</text>
</comment>
<dbReference type="AlphaFoldDB" id="A0A939FU06"/>
<evidence type="ECO:0008006" key="4">
    <source>
        <dbReference type="Google" id="ProtNLM"/>
    </source>
</evidence>
<evidence type="ECO:0000313" key="3">
    <source>
        <dbReference type="Proteomes" id="UP000664781"/>
    </source>
</evidence>
<feature type="compositionally biased region" description="Low complexity" evidence="1">
    <location>
        <begin position="208"/>
        <end position="224"/>
    </location>
</feature>
<dbReference type="Gene3D" id="3.10.310.10">
    <property type="entry name" value="Diaminopimelate Epimerase, Chain A, domain 1"/>
    <property type="match status" value="2"/>
</dbReference>
<dbReference type="Proteomes" id="UP000664781">
    <property type="component" value="Unassembled WGS sequence"/>
</dbReference>
<gene>
    <name evidence="2" type="ORF">J1792_25510</name>
</gene>
<protein>
    <recommendedName>
        <fullName evidence="4">Diaminopimelate epimerase</fullName>
    </recommendedName>
</protein>
<dbReference type="SUPFAM" id="SSF54506">
    <property type="entry name" value="Diaminopimelate epimerase-like"/>
    <property type="match status" value="1"/>
</dbReference>
<feature type="compositionally biased region" description="Basic and acidic residues" evidence="1">
    <location>
        <begin position="251"/>
        <end position="262"/>
    </location>
</feature>
<organism evidence="2 3">
    <name type="scientific">Streptomyces triculaminicus</name>
    <dbReference type="NCBI Taxonomy" id="2816232"/>
    <lineage>
        <taxon>Bacteria</taxon>
        <taxon>Bacillati</taxon>
        <taxon>Actinomycetota</taxon>
        <taxon>Actinomycetes</taxon>
        <taxon>Kitasatosporales</taxon>
        <taxon>Streptomycetaceae</taxon>
        <taxon>Streptomyces</taxon>
    </lineage>
</organism>
<dbReference type="EMBL" id="JAFMOF010000004">
    <property type="protein sequence ID" value="MBO0656005.1"/>
    <property type="molecule type" value="Genomic_DNA"/>
</dbReference>
<name>A0A939FU06_9ACTN</name>
<feature type="compositionally biased region" description="Basic residues" evidence="1">
    <location>
        <begin position="235"/>
        <end position="248"/>
    </location>
</feature>
<sequence>MLRAGVEPGPRYAKGYCGGNGFVILLDPDNRVPLSEAAARALCTPHTGLGGDGVLRLVRTARAGVPGLTRSEWFMDCRDPDGSRALMCAPGLGLVARYLTLVGLAPPGRMWIGTRVGDKRAAVGPDGRATMELLPPRVLGPSSATVDGRTLPGTAVSLGNLHRRLPGQPAPGLPARDARGVRGPDPGPAAGRRRLPPDHRRHRPGRRPLPGQRPARRPPTGARPRAGRRREALVRHRRVRGGRRRPAHGRGVGDHHRGERLRTAVGDAGAQRADAAVGRGGHRRRGRTGRGLAGRAVSEETTQVPANGRAATPGVA</sequence>
<evidence type="ECO:0000313" key="2">
    <source>
        <dbReference type="EMBL" id="MBO0656005.1"/>
    </source>
</evidence>
<feature type="region of interest" description="Disordered" evidence="1">
    <location>
        <begin position="137"/>
        <end position="316"/>
    </location>
</feature>
<reference evidence="2" key="1">
    <citation type="submission" date="2021-03" db="EMBL/GenBank/DDBJ databases">
        <title>Streptomyces strains.</title>
        <authorList>
            <person name="Lund M.B."/>
            <person name="Toerring T."/>
        </authorList>
    </citation>
    <scope>NUCLEOTIDE SEQUENCE</scope>
    <source>
        <strain evidence="2">JCM 4242</strain>
    </source>
</reference>
<keyword evidence="3" id="KW-1185">Reference proteome</keyword>
<evidence type="ECO:0000256" key="1">
    <source>
        <dbReference type="SAM" id="MobiDB-lite"/>
    </source>
</evidence>
<proteinExistence type="predicted"/>
<feature type="compositionally biased region" description="Basic residues" evidence="1">
    <location>
        <begin position="191"/>
        <end position="206"/>
    </location>
</feature>